<evidence type="ECO:0000313" key="3">
    <source>
        <dbReference type="Proteomes" id="UP001187221"/>
    </source>
</evidence>
<keyword evidence="1" id="KW-0472">Membrane</keyword>
<accession>A0ABQ6PD94</accession>
<sequence>MTMNDIAERQNTPHFLRLLRARSEIYRRATHLQLVQVTLTVVVPVVMAIVALFMPAIRPVAAAVSVSLTLIDIGFLDRALKRRLKTAALICERFDCDLLKLPWSKFAAGKPLEPEIIAEADRRWPKGDAKLIDWYPAAVGRAPLHLARIICQRTNLWYDAKLRENYSFLLVAGAVAIVLALVAAGLALNLPFTDFVVTVLVPATPVLSWAVRDAFRQRDAADAQKLARAEAEALWELALAGGCDDSECERRSREFQNSIFQRRTSNPLLLPFVYHWLRSGMEIDMNLGAADFLRQAGIAEVNQS</sequence>
<feature type="transmembrane region" description="Helical" evidence="1">
    <location>
        <begin position="32"/>
        <end position="54"/>
    </location>
</feature>
<feature type="transmembrane region" description="Helical" evidence="1">
    <location>
        <begin position="166"/>
        <end position="186"/>
    </location>
</feature>
<keyword evidence="1" id="KW-1133">Transmembrane helix</keyword>
<feature type="transmembrane region" description="Helical" evidence="1">
    <location>
        <begin position="192"/>
        <end position="211"/>
    </location>
</feature>
<keyword evidence="1" id="KW-0812">Transmembrane</keyword>
<comment type="caution">
    <text evidence="2">The sequence shown here is derived from an EMBL/GenBank/DDBJ whole genome shotgun (WGS) entry which is preliminary data.</text>
</comment>
<dbReference type="EMBL" id="BTFW01000003">
    <property type="protein sequence ID" value="GMM62579.1"/>
    <property type="molecule type" value="Genomic_DNA"/>
</dbReference>
<keyword evidence="3" id="KW-1185">Reference proteome</keyword>
<organism evidence="2 3">
    <name type="scientific">Novosphingobium pituita</name>
    <dbReference type="NCBI Taxonomy" id="3056842"/>
    <lineage>
        <taxon>Bacteria</taxon>
        <taxon>Pseudomonadati</taxon>
        <taxon>Pseudomonadota</taxon>
        <taxon>Alphaproteobacteria</taxon>
        <taxon>Sphingomonadales</taxon>
        <taxon>Sphingomonadaceae</taxon>
        <taxon>Novosphingobium</taxon>
    </lineage>
</organism>
<dbReference type="Proteomes" id="UP001187221">
    <property type="component" value="Unassembled WGS sequence"/>
</dbReference>
<dbReference type="Pfam" id="PF18159">
    <property type="entry name" value="S_4TM"/>
    <property type="match status" value="1"/>
</dbReference>
<feature type="transmembrane region" description="Helical" evidence="1">
    <location>
        <begin position="60"/>
        <end position="76"/>
    </location>
</feature>
<proteinExistence type="predicted"/>
<reference evidence="2 3" key="1">
    <citation type="submission" date="2023-06" db="EMBL/GenBank/DDBJ databases">
        <title>Draft genome sequence of Novosphingobium sp. strain IK01.</title>
        <authorList>
            <person name="Hatamoto M."/>
            <person name="Ikarashi T."/>
            <person name="Yamaguchi T."/>
        </authorList>
    </citation>
    <scope>NUCLEOTIDE SEQUENCE [LARGE SCALE GENOMIC DNA]</scope>
    <source>
        <strain evidence="2 3">IK01</strain>
    </source>
</reference>
<protein>
    <submittedName>
        <fullName evidence="2">Uncharacterized protein</fullName>
    </submittedName>
</protein>
<dbReference type="InterPro" id="IPR049920">
    <property type="entry name" value="IK1_05631-like"/>
</dbReference>
<name>A0ABQ6PD94_9SPHN</name>
<dbReference type="RefSeq" id="WP_317976283.1">
    <property type="nucleotide sequence ID" value="NZ_BTFW01000003.1"/>
</dbReference>
<gene>
    <name evidence="2" type="ORF">NUTIK01_33560</name>
</gene>
<evidence type="ECO:0000256" key="1">
    <source>
        <dbReference type="SAM" id="Phobius"/>
    </source>
</evidence>
<evidence type="ECO:0000313" key="2">
    <source>
        <dbReference type="EMBL" id="GMM62579.1"/>
    </source>
</evidence>